<feature type="signal peptide" evidence="1">
    <location>
        <begin position="1"/>
        <end position="23"/>
    </location>
</feature>
<evidence type="ECO:0000313" key="2">
    <source>
        <dbReference type="EMBL" id="MFC2994055.1"/>
    </source>
</evidence>
<comment type="caution">
    <text evidence="3">The sequence shown here is derived from an EMBL/GenBank/DDBJ whole genome shotgun (WGS) entry which is preliminary data.</text>
</comment>
<dbReference type="PROSITE" id="PS51257">
    <property type="entry name" value="PROKAR_LIPOPROTEIN"/>
    <property type="match status" value="1"/>
</dbReference>
<dbReference type="OrthoDB" id="6694235at2"/>
<dbReference type="RefSeq" id="WP_107006827.1">
    <property type="nucleotide sequence ID" value="NZ_JBHRSF010000005.1"/>
</dbReference>
<dbReference type="Proteomes" id="UP001595455">
    <property type="component" value="Unassembled WGS sequence"/>
</dbReference>
<sequence>MKIQNKLFYTSLVILTFSLSACSDTKETASHTKTTQTQEIQNPQGHWQVKGDYLSTANKHDIKTDLAQLTLISQAYNRKVLKMHEDVKTAGNNPEKIKKILVETNTIRDYFKQKYTELHLKSSEVQNIRTLIIDNFMISEQLYTLSMQADFSLNAPSEEFKQLSKRSMDLQQKIGTELEGLNAKYTK</sequence>
<proteinExistence type="predicted"/>
<name>A0A371YUT9_9GAMM</name>
<evidence type="ECO:0000256" key="1">
    <source>
        <dbReference type="SAM" id="SignalP"/>
    </source>
</evidence>
<reference evidence="5" key="3">
    <citation type="journal article" date="2019" name="Int. J. Syst. Evol. Microbiol.">
        <title>The Global Catalogue of Microorganisms (GCM) 10K type strain sequencing project: providing services to taxonomists for standard genome sequencing and annotation.</title>
        <authorList>
            <consortium name="The Broad Institute Genomics Platform"/>
            <consortium name="The Broad Institute Genome Sequencing Center for Infectious Disease"/>
            <person name="Wu L."/>
            <person name="Ma J."/>
        </authorList>
    </citation>
    <scope>NUCLEOTIDE SEQUENCE [LARGE SCALE GENOMIC DNA]</scope>
    <source>
        <strain evidence="5">KCTC 62575</strain>
    </source>
</reference>
<gene>
    <name evidence="2" type="ORF">ACFODO_01980</name>
    <name evidence="3" type="ORF">C9E89_002275</name>
</gene>
<accession>A0A371YUT9</accession>
<reference evidence="2" key="4">
    <citation type="submission" date="2024-09" db="EMBL/GenBank/DDBJ databases">
        <authorList>
            <person name="Sun Q."/>
            <person name="Mori K."/>
        </authorList>
    </citation>
    <scope>NUCLEOTIDE SEQUENCE</scope>
    <source>
        <strain evidence="2">KCTC 62575</strain>
    </source>
</reference>
<reference evidence="3 4" key="2">
    <citation type="submission" date="2018-08" db="EMBL/GenBank/DDBJ databases">
        <title>The draft genome of Acinetobacter sichuanensis strain WCHAc060041.</title>
        <authorList>
            <person name="Qin J."/>
            <person name="Feng Y."/>
            <person name="Zong Z."/>
        </authorList>
    </citation>
    <scope>NUCLEOTIDE SEQUENCE [LARGE SCALE GENOMIC DNA]</scope>
    <source>
        <strain evidence="3 4">WCHAc060041</strain>
    </source>
</reference>
<reference evidence="2" key="1">
    <citation type="journal article" date="2014" name="Int. J. Syst. Evol. Microbiol.">
        <title>Complete genome of a new Firmicutes species belonging to the dominant human colonic microbiota ('Ruminococcus bicirculans') reveals two chromosomes and a selective capacity to utilize plant glucans.</title>
        <authorList>
            <consortium name="NISC Comparative Sequencing Program"/>
            <person name="Wegmann U."/>
            <person name="Louis P."/>
            <person name="Goesmann A."/>
            <person name="Henrissat B."/>
            <person name="Duncan S.H."/>
            <person name="Flint H.J."/>
        </authorList>
    </citation>
    <scope>NUCLEOTIDE SEQUENCE</scope>
    <source>
        <strain evidence="2">KCTC 62575</strain>
    </source>
</reference>
<dbReference type="EMBL" id="JBHRSF010000005">
    <property type="protein sequence ID" value="MFC2994055.1"/>
    <property type="molecule type" value="Genomic_DNA"/>
</dbReference>
<protein>
    <recommendedName>
        <fullName evidence="6">Lipoprotein</fullName>
    </recommendedName>
</protein>
<evidence type="ECO:0000313" key="4">
    <source>
        <dbReference type="Proteomes" id="UP000240957"/>
    </source>
</evidence>
<keyword evidence="5" id="KW-1185">Reference proteome</keyword>
<evidence type="ECO:0008006" key="6">
    <source>
        <dbReference type="Google" id="ProtNLM"/>
    </source>
</evidence>
<evidence type="ECO:0000313" key="3">
    <source>
        <dbReference type="EMBL" id="RFC85231.1"/>
    </source>
</evidence>
<feature type="chain" id="PRO_5016563543" description="Lipoprotein" evidence="1">
    <location>
        <begin position="24"/>
        <end position="187"/>
    </location>
</feature>
<dbReference type="Proteomes" id="UP000240957">
    <property type="component" value="Unassembled WGS sequence"/>
</dbReference>
<organism evidence="3 4">
    <name type="scientific">Acinetobacter sichuanensis</name>
    <dbReference type="NCBI Taxonomy" id="2136183"/>
    <lineage>
        <taxon>Bacteria</taxon>
        <taxon>Pseudomonadati</taxon>
        <taxon>Pseudomonadota</taxon>
        <taxon>Gammaproteobacteria</taxon>
        <taxon>Moraxellales</taxon>
        <taxon>Moraxellaceae</taxon>
        <taxon>Acinetobacter</taxon>
    </lineage>
</organism>
<dbReference type="AlphaFoldDB" id="A0A371YUT9"/>
<evidence type="ECO:0000313" key="5">
    <source>
        <dbReference type="Proteomes" id="UP001595455"/>
    </source>
</evidence>
<dbReference type="EMBL" id="PYIX02000002">
    <property type="protein sequence ID" value="RFC85231.1"/>
    <property type="molecule type" value="Genomic_DNA"/>
</dbReference>
<keyword evidence="1" id="KW-0732">Signal</keyword>